<gene>
    <name evidence="1" type="ORF">CPAV1605_542</name>
</gene>
<evidence type="ECO:0000313" key="1">
    <source>
        <dbReference type="EMBL" id="VVU94817.1"/>
    </source>
</evidence>
<proteinExistence type="predicted"/>
<dbReference type="AlphaFoldDB" id="A0A5E8CIC0"/>
<organism evidence="1">
    <name type="scientific">seawater metagenome</name>
    <dbReference type="NCBI Taxonomy" id="1561972"/>
    <lineage>
        <taxon>unclassified sequences</taxon>
        <taxon>metagenomes</taxon>
        <taxon>ecological metagenomes</taxon>
    </lineage>
</organism>
<accession>A0A5E8CIC0</accession>
<sequence>MNENIIKLILQHIENNKNKKSIYQEDILLNENRLNIKIHQNSILDSHTLIKLLYVVKFNKAEFNPVNNTLVLPYNNNSIIEFEDRPGRNFRFIDHKSFSELWIDKSHNSFVNIPPNAVLYENNRLVMIVIKNAYLSNNNIVLEIETEQLLPLKLKDGAIFIDNKEIESEIPNEIEIKEKKKLCCSICKNNKFYTQKSMLRKGRVASYFNLEWLFDDKAIIYICSECSHIHWFKSKDKFLFK</sequence>
<name>A0A5E8CIC0_9ZZZZ</name>
<dbReference type="EMBL" id="CABVLZ010000002">
    <property type="protein sequence ID" value="VVU94817.1"/>
    <property type="molecule type" value="Genomic_DNA"/>
</dbReference>
<reference evidence="1" key="1">
    <citation type="submission" date="2019-09" db="EMBL/GenBank/DDBJ databases">
        <authorList>
            <person name="Needham M D."/>
        </authorList>
    </citation>
    <scope>NUCLEOTIDE SEQUENCE</scope>
</reference>
<protein>
    <submittedName>
        <fullName evidence="1">Uncharacterized protein</fullName>
    </submittedName>
</protein>